<reference evidence="10 11" key="1">
    <citation type="journal article" date="2011" name="ISME J.">
        <title>Community ecology of hot spring cyanobacterial mats: predominant populations and their functional potential.</title>
        <authorList>
            <person name="Klatt C.G."/>
            <person name="Wood J.M."/>
            <person name="Rusch D.B."/>
            <person name="Bateson M.M."/>
            <person name="Hamamura N."/>
            <person name="Heidelberg J.F."/>
            <person name="Grossman A.R."/>
            <person name="Bhaya D."/>
            <person name="Cohan F.M."/>
            <person name="Kuhl M."/>
            <person name="Bryant D.A."/>
            <person name="Ward D.M."/>
        </authorList>
    </citation>
    <scope>NUCLEOTIDE SEQUENCE [LARGE SCALE GENOMIC DNA]</scope>
    <source>
        <strain evidence="10">OS</strain>
    </source>
</reference>
<keyword evidence="8" id="KW-0175">Coiled coil</keyword>
<dbReference type="GO" id="GO:0009360">
    <property type="term" value="C:DNA polymerase III complex"/>
    <property type="evidence" value="ECO:0007669"/>
    <property type="project" value="InterPro"/>
</dbReference>
<evidence type="ECO:0000256" key="1">
    <source>
        <dbReference type="ARBA" id="ARBA00012417"/>
    </source>
</evidence>
<gene>
    <name evidence="10" type="ORF">D0433_10505</name>
</gene>
<dbReference type="EMBL" id="PHFL01000063">
    <property type="protein sequence ID" value="RFM23524.1"/>
    <property type="molecule type" value="Genomic_DNA"/>
</dbReference>
<dbReference type="Gene3D" id="3.40.50.300">
    <property type="entry name" value="P-loop containing nucleotide triphosphate hydrolases"/>
    <property type="match status" value="1"/>
</dbReference>
<evidence type="ECO:0000259" key="9">
    <source>
        <dbReference type="Pfam" id="PF09115"/>
    </source>
</evidence>
<feature type="coiled-coil region" evidence="8">
    <location>
        <begin position="95"/>
        <end position="181"/>
    </location>
</feature>
<keyword evidence="4" id="KW-0548">Nucleotidyltransferase</keyword>
<feature type="domain" description="DNA polymerase III delta subunit C-terminal" evidence="9">
    <location>
        <begin position="294"/>
        <end position="368"/>
    </location>
</feature>
<dbReference type="InterPro" id="IPR050238">
    <property type="entry name" value="DNA_Rep/Repair_Clamp_Loader"/>
</dbReference>
<dbReference type="InterPro" id="IPR015199">
    <property type="entry name" value="DNA_pol_III_delta_C"/>
</dbReference>
<protein>
    <recommendedName>
        <fullName evidence="2">DNA polymerase III subunit delta'</fullName>
        <ecNumber evidence="1">2.7.7.7</ecNumber>
    </recommendedName>
</protein>
<dbReference type="Proteomes" id="UP000266389">
    <property type="component" value="Unassembled WGS sequence"/>
</dbReference>
<dbReference type="AlphaFoldDB" id="A0A395M0S7"/>
<sequence>MSWAHIVGQKKQIEVLRRAVQTNRLASAYLFIGQEGVGKDAVALELAKVLNCLADDALQRAEACDQCESCKQFADLTHPNLEYVFPIEGILVKDISEASKEREKQESALAQYKQLFAEKRRNPYFKMQMEKSMGILAEQIEELIRKSLYKPSNGKMRVFLISQAERMNTTAANRLLKLLEEPPPFVLFILTTSRLEQMLPTIVSRCQPLRFSALSSAEIAQALEAKSVAPERVAFAANFARGNFYKAQQLLENPLEQQWRDKALDWLRAILVSGRELEMIRNIEEFAKKESSREEQLQVLSALLLLFQDALRYRATGTDIDVINRDIVETVIKFSRAFPNADLDAAAAAVEDTIYQLTRNANALLALAALSIRLKAVLNGKPVPV</sequence>
<evidence type="ECO:0000256" key="6">
    <source>
        <dbReference type="ARBA" id="ARBA00022932"/>
    </source>
</evidence>
<evidence type="ECO:0000313" key="10">
    <source>
        <dbReference type="EMBL" id="RFM23524.1"/>
    </source>
</evidence>
<dbReference type="EC" id="2.7.7.7" evidence="1"/>
<evidence type="ECO:0000256" key="4">
    <source>
        <dbReference type="ARBA" id="ARBA00022695"/>
    </source>
</evidence>
<dbReference type="Pfam" id="PF13177">
    <property type="entry name" value="DNA_pol3_delta2"/>
    <property type="match status" value="1"/>
</dbReference>
<keyword evidence="6" id="KW-0239">DNA-directed DNA polymerase</keyword>
<accession>A0A395M0S7</accession>
<comment type="caution">
    <text evidence="10">The sequence shown here is derived from an EMBL/GenBank/DDBJ whole genome shotgun (WGS) entry which is preliminary data.</text>
</comment>
<dbReference type="SUPFAM" id="SSF52540">
    <property type="entry name" value="P-loop containing nucleoside triphosphate hydrolases"/>
    <property type="match status" value="1"/>
</dbReference>
<keyword evidence="3" id="KW-0808">Transferase</keyword>
<evidence type="ECO:0000256" key="5">
    <source>
        <dbReference type="ARBA" id="ARBA00022705"/>
    </source>
</evidence>
<evidence type="ECO:0000313" key="11">
    <source>
        <dbReference type="Proteomes" id="UP000266389"/>
    </source>
</evidence>
<dbReference type="GO" id="GO:0003887">
    <property type="term" value="F:DNA-directed DNA polymerase activity"/>
    <property type="evidence" value="ECO:0007669"/>
    <property type="project" value="UniProtKB-KW"/>
</dbReference>
<evidence type="ECO:0000256" key="2">
    <source>
        <dbReference type="ARBA" id="ARBA00014363"/>
    </source>
</evidence>
<organism evidence="10 11">
    <name type="scientific">Candidatus Thermochlorobacter aerophilus</name>
    <dbReference type="NCBI Taxonomy" id="1868324"/>
    <lineage>
        <taxon>Bacteria</taxon>
        <taxon>Pseudomonadati</taxon>
        <taxon>Chlorobiota</taxon>
        <taxon>Chlorobiia</taxon>
        <taxon>Chlorobiales</taxon>
        <taxon>Candidatus Thermochlorobacteriaceae</taxon>
        <taxon>Candidatus Thermochlorobacter</taxon>
    </lineage>
</organism>
<evidence type="ECO:0000256" key="3">
    <source>
        <dbReference type="ARBA" id="ARBA00022679"/>
    </source>
</evidence>
<evidence type="ECO:0000256" key="8">
    <source>
        <dbReference type="SAM" id="Coils"/>
    </source>
</evidence>
<dbReference type="PANTHER" id="PTHR11669">
    <property type="entry name" value="REPLICATION FACTOR C / DNA POLYMERASE III GAMMA-TAU SUBUNIT"/>
    <property type="match status" value="1"/>
</dbReference>
<dbReference type="Pfam" id="PF09115">
    <property type="entry name" value="DNApol3-delta_C"/>
    <property type="match status" value="1"/>
</dbReference>
<dbReference type="PANTHER" id="PTHR11669:SF8">
    <property type="entry name" value="DNA POLYMERASE III SUBUNIT DELTA"/>
    <property type="match status" value="1"/>
</dbReference>
<dbReference type="GO" id="GO:0003677">
    <property type="term" value="F:DNA binding"/>
    <property type="evidence" value="ECO:0007669"/>
    <property type="project" value="InterPro"/>
</dbReference>
<name>A0A395M0S7_9BACT</name>
<dbReference type="InterPro" id="IPR027417">
    <property type="entry name" value="P-loop_NTPase"/>
</dbReference>
<comment type="catalytic activity">
    <reaction evidence="7">
        <text>DNA(n) + a 2'-deoxyribonucleoside 5'-triphosphate = DNA(n+1) + diphosphate</text>
        <dbReference type="Rhea" id="RHEA:22508"/>
        <dbReference type="Rhea" id="RHEA-COMP:17339"/>
        <dbReference type="Rhea" id="RHEA-COMP:17340"/>
        <dbReference type="ChEBI" id="CHEBI:33019"/>
        <dbReference type="ChEBI" id="CHEBI:61560"/>
        <dbReference type="ChEBI" id="CHEBI:173112"/>
        <dbReference type="EC" id="2.7.7.7"/>
    </reaction>
</comment>
<keyword evidence="5" id="KW-0235">DNA replication</keyword>
<proteinExistence type="predicted"/>
<dbReference type="GO" id="GO:0006261">
    <property type="term" value="P:DNA-templated DNA replication"/>
    <property type="evidence" value="ECO:0007669"/>
    <property type="project" value="TreeGrafter"/>
</dbReference>
<evidence type="ECO:0000256" key="7">
    <source>
        <dbReference type="ARBA" id="ARBA00049244"/>
    </source>
</evidence>